<feature type="transmembrane region" description="Helical" evidence="7">
    <location>
        <begin position="138"/>
        <end position="158"/>
    </location>
</feature>
<keyword evidence="4 7" id="KW-1133">Transmembrane helix</keyword>
<comment type="caution">
    <text evidence="8">The sequence shown here is derived from an EMBL/GenBank/DDBJ whole genome shotgun (WGS) entry which is preliminary data.</text>
</comment>
<dbReference type="Proteomes" id="UP000597444">
    <property type="component" value="Unassembled WGS sequence"/>
</dbReference>
<feature type="transmembrane region" description="Helical" evidence="7">
    <location>
        <begin position="221"/>
        <end position="244"/>
    </location>
</feature>
<dbReference type="RefSeq" id="WP_220204646.1">
    <property type="nucleotide sequence ID" value="NZ_BNJK01000001.1"/>
</dbReference>
<keyword evidence="3 6" id="KW-0812">Transmembrane</keyword>
<dbReference type="Gene3D" id="1.10.3470.10">
    <property type="entry name" value="ABC transporter involved in vitamin B12 uptake, BtuC"/>
    <property type="match status" value="1"/>
</dbReference>
<dbReference type="PANTHER" id="PTHR30477:SF13">
    <property type="entry name" value="IRON TRANSPORT SYSTEM MEMBRANE PROTEIN HI_0360-RELATED"/>
    <property type="match status" value="1"/>
</dbReference>
<comment type="similarity">
    <text evidence="2 6">Belongs to the ABC-3 integral membrane protein family.</text>
</comment>
<dbReference type="EMBL" id="BNJK01000001">
    <property type="protein sequence ID" value="GHO93879.1"/>
    <property type="molecule type" value="Genomic_DNA"/>
</dbReference>
<dbReference type="InterPro" id="IPR001626">
    <property type="entry name" value="ABC_TroCD"/>
</dbReference>
<keyword evidence="5 7" id="KW-0472">Membrane</keyword>
<evidence type="ECO:0000256" key="5">
    <source>
        <dbReference type="ARBA" id="ARBA00023136"/>
    </source>
</evidence>
<comment type="subcellular location">
    <subcellularLocation>
        <location evidence="6">Cell membrane</location>
        <topology evidence="6">Multi-pass membrane protein</topology>
    </subcellularLocation>
    <subcellularLocation>
        <location evidence="1">Membrane</location>
        <topology evidence="1">Multi-pass membrane protein</topology>
    </subcellularLocation>
</comment>
<dbReference type="PANTHER" id="PTHR30477">
    <property type="entry name" value="ABC-TRANSPORTER METAL-BINDING PROTEIN"/>
    <property type="match status" value="1"/>
</dbReference>
<dbReference type="AlphaFoldDB" id="A0A8J3N060"/>
<evidence type="ECO:0000256" key="1">
    <source>
        <dbReference type="ARBA" id="ARBA00004141"/>
    </source>
</evidence>
<feature type="transmembrane region" description="Helical" evidence="7">
    <location>
        <begin position="113"/>
        <end position="131"/>
    </location>
</feature>
<keyword evidence="6" id="KW-0813">Transport</keyword>
<evidence type="ECO:0000256" key="4">
    <source>
        <dbReference type="ARBA" id="ARBA00022989"/>
    </source>
</evidence>
<dbReference type="InterPro" id="IPR037294">
    <property type="entry name" value="ABC_BtuC-like"/>
</dbReference>
<reference evidence="8" key="1">
    <citation type="submission" date="2020-10" db="EMBL/GenBank/DDBJ databases">
        <title>Taxonomic study of unclassified bacteria belonging to the class Ktedonobacteria.</title>
        <authorList>
            <person name="Yabe S."/>
            <person name="Wang C.M."/>
            <person name="Zheng Y."/>
            <person name="Sakai Y."/>
            <person name="Cavaletti L."/>
            <person name="Monciardini P."/>
            <person name="Donadio S."/>
        </authorList>
    </citation>
    <scope>NUCLEOTIDE SEQUENCE</scope>
    <source>
        <strain evidence="8">ID150040</strain>
    </source>
</reference>
<protein>
    <submittedName>
        <fullName evidence="8">ABC transporter permease</fullName>
    </submittedName>
</protein>
<organism evidence="8 9">
    <name type="scientific">Reticulibacter mediterranei</name>
    <dbReference type="NCBI Taxonomy" id="2778369"/>
    <lineage>
        <taxon>Bacteria</taxon>
        <taxon>Bacillati</taxon>
        <taxon>Chloroflexota</taxon>
        <taxon>Ktedonobacteria</taxon>
        <taxon>Ktedonobacterales</taxon>
        <taxon>Reticulibacteraceae</taxon>
        <taxon>Reticulibacter</taxon>
    </lineage>
</organism>
<dbReference type="Pfam" id="PF00950">
    <property type="entry name" value="ABC-3"/>
    <property type="match status" value="1"/>
</dbReference>
<sequence>MFSLFQYEFVQNAFLGGTIIAIVAAVVGYFVVLRAQAFAAEALTDIGFAGATGAAILGFGALLGMLLLTLLSALGMGALGERVRGRDIEIGMVLSFALGLGVLFLSLYTQNSAAHATAGIGILFGSILSIGRQDVWTALGCSCVILLVLTILFRPLLFASVDPEVAQARGVPVRLLSVAFLIILGATAAQAVMVIGVLLVSALLIAPAATAERLTHRPLTALLLSVVLSLAFTWIGLILAFMGTGRHLPVGFYISALAALSYFSAVLISRRERTVRREKKVGCCSEREERVPMAL</sequence>
<dbReference type="GO" id="GO:0043190">
    <property type="term" value="C:ATP-binding cassette (ABC) transporter complex"/>
    <property type="evidence" value="ECO:0007669"/>
    <property type="project" value="InterPro"/>
</dbReference>
<feature type="transmembrane region" description="Helical" evidence="7">
    <location>
        <begin position="52"/>
        <end position="76"/>
    </location>
</feature>
<accession>A0A8J3N060</accession>
<feature type="transmembrane region" description="Helical" evidence="7">
    <location>
        <begin position="250"/>
        <end position="269"/>
    </location>
</feature>
<evidence type="ECO:0000313" key="8">
    <source>
        <dbReference type="EMBL" id="GHO93879.1"/>
    </source>
</evidence>
<gene>
    <name evidence="8" type="ORF">KSF_039270</name>
</gene>
<proteinExistence type="inferred from homology"/>
<evidence type="ECO:0000313" key="9">
    <source>
        <dbReference type="Proteomes" id="UP000597444"/>
    </source>
</evidence>
<keyword evidence="9" id="KW-1185">Reference proteome</keyword>
<evidence type="ECO:0000256" key="3">
    <source>
        <dbReference type="ARBA" id="ARBA00022692"/>
    </source>
</evidence>
<dbReference type="SUPFAM" id="SSF81345">
    <property type="entry name" value="ABC transporter involved in vitamin B12 uptake, BtuC"/>
    <property type="match status" value="1"/>
</dbReference>
<feature type="transmembrane region" description="Helical" evidence="7">
    <location>
        <begin position="178"/>
        <end position="209"/>
    </location>
</feature>
<evidence type="ECO:0000256" key="7">
    <source>
        <dbReference type="SAM" id="Phobius"/>
    </source>
</evidence>
<evidence type="ECO:0000256" key="2">
    <source>
        <dbReference type="ARBA" id="ARBA00008034"/>
    </source>
</evidence>
<dbReference type="GO" id="GO:0055085">
    <property type="term" value="P:transmembrane transport"/>
    <property type="evidence" value="ECO:0007669"/>
    <property type="project" value="InterPro"/>
</dbReference>
<evidence type="ECO:0000256" key="6">
    <source>
        <dbReference type="RuleBase" id="RU003943"/>
    </source>
</evidence>
<feature type="transmembrane region" description="Helical" evidence="7">
    <location>
        <begin position="88"/>
        <end position="107"/>
    </location>
</feature>
<name>A0A8J3N060_9CHLR</name>
<feature type="transmembrane region" description="Helical" evidence="7">
    <location>
        <begin position="12"/>
        <end position="32"/>
    </location>
</feature>
<dbReference type="GO" id="GO:0010043">
    <property type="term" value="P:response to zinc ion"/>
    <property type="evidence" value="ECO:0007669"/>
    <property type="project" value="TreeGrafter"/>
</dbReference>